<reference evidence="3 4" key="1">
    <citation type="submission" date="2019-06" db="EMBL/GenBank/DDBJ databases">
        <title>Sequencing the genomes of 1000 actinobacteria strains.</title>
        <authorList>
            <person name="Klenk H.-P."/>
        </authorList>
    </citation>
    <scope>NUCLEOTIDE SEQUENCE [LARGE SCALE GENOMIC DNA]</scope>
    <source>
        <strain evidence="3 4">DSM 45043</strain>
    </source>
</reference>
<feature type="compositionally biased region" description="Basic and acidic residues" evidence="1">
    <location>
        <begin position="1"/>
        <end position="11"/>
    </location>
</feature>
<feature type="compositionally biased region" description="Low complexity" evidence="1">
    <location>
        <begin position="428"/>
        <end position="442"/>
    </location>
</feature>
<evidence type="ECO:0000256" key="1">
    <source>
        <dbReference type="SAM" id="MobiDB-lite"/>
    </source>
</evidence>
<name>A0A543IM57_9ACTN</name>
<dbReference type="EMBL" id="VFPO01000001">
    <property type="protein sequence ID" value="TQM71618.1"/>
    <property type="molecule type" value="Genomic_DNA"/>
</dbReference>
<gene>
    <name evidence="3" type="ORF">FHX41_5387</name>
</gene>
<feature type="region of interest" description="Disordered" evidence="1">
    <location>
        <begin position="397"/>
        <end position="457"/>
    </location>
</feature>
<organism evidence="3 4">
    <name type="scientific">Actinomadura hallensis</name>
    <dbReference type="NCBI Taxonomy" id="337895"/>
    <lineage>
        <taxon>Bacteria</taxon>
        <taxon>Bacillati</taxon>
        <taxon>Actinomycetota</taxon>
        <taxon>Actinomycetes</taxon>
        <taxon>Streptosporangiales</taxon>
        <taxon>Thermomonosporaceae</taxon>
        <taxon>Actinomadura</taxon>
    </lineage>
</organism>
<dbReference type="AlphaFoldDB" id="A0A543IM57"/>
<feature type="compositionally biased region" description="Acidic residues" evidence="1">
    <location>
        <begin position="107"/>
        <end position="126"/>
    </location>
</feature>
<keyword evidence="2" id="KW-1133">Transmembrane helix</keyword>
<keyword evidence="2" id="KW-0812">Transmembrane</keyword>
<proteinExistence type="predicted"/>
<feature type="compositionally biased region" description="Low complexity" evidence="1">
    <location>
        <begin position="186"/>
        <end position="222"/>
    </location>
</feature>
<evidence type="ECO:0000313" key="4">
    <source>
        <dbReference type="Proteomes" id="UP000316706"/>
    </source>
</evidence>
<dbReference type="Proteomes" id="UP000316706">
    <property type="component" value="Unassembled WGS sequence"/>
</dbReference>
<evidence type="ECO:0000256" key="2">
    <source>
        <dbReference type="SAM" id="Phobius"/>
    </source>
</evidence>
<accession>A0A543IM57</accession>
<feature type="region of interest" description="Disordered" evidence="1">
    <location>
        <begin position="1"/>
        <end position="370"/>
    </location>
</feature>
<keyword evidence="2" id="KW-0472">Membrane</keyword>
<sequence length="613" mass="62070">MSASEDTRESGEEAATPAVPGDSAPPSFGASTPPADPPPADGDPAEPAEAKEPAASPGALKLPTFGLQAPWWAAESTETGPPPDEKTAPAEPADVIPADVKPSMDTAADDTATEDTAGDDPGEEESSAASRTATLPLGTLVAGIGVPKVDSRGAVPATPIVKRSPMSGDTDPDGIPAVRPDAEQPTGTAEPAATDTGTTATDTAEKAGGAADDTAEADTVTDIPAVTVSKDTGTPDTGASTAATPTTGAAESDTAVDIPAVKGEAKEGPGETPQDGQATAFEQARAAEDAPGDSGPVLVPDAILPAGVTPPTGSGPFPHTAPDAAGSENAQQTTVITPVYHAEGGVPLDVPAQRPGQADQGASKSSGRTKRRLALVGGGAAAIIAAGVALFAIGGTGGSGSDAGRTGDAKAAESPAAAQSTPPPSPAASPSAAPTASAAPPSRIDHERTDREPLAFQDVFPTKTIRLGGRTYTRDRWSLNRDASYAARGSMLRALERERCRKIIRATFIDRSSSLAVTSGIAVMPTKEAALRVSRAGDPSRYEWFRGMGGKRAPDLDRAGGYAAATVRGRYVAYAYVQWADGRPARPGDPVIKQAAKRFLDYDLRPIVDRARR</sequence>
<feature type="compositionally biased region" description="Low complexity" evidence="1">
    <location>
        <begin position="231"/>
        <end position="250"/>
    </location>
</feature>
<feature type="compositionally biased region" description="Basic and acidic residues" evidence="1">
    <location>
        <begin position="443"/>
        <end position="453"/>
    </location>
</feature>
<evidence type="ECO:0000313" key="3">
    <source>
        <dbReference type="EMBL" id="TQM71618.1"/>
    </source>
</evidence>
<keyword evidence="4" id="KW-1185">Reference proteome</keyword>
<protein>
    <submittedName>
        <fullName evidence="3">Uncharacterized protein</fullName>
    </submittedName>
</protein>
<dbReference type="RefSeq" id="WP_141973221.1">
    <property type="nucleotide sequence ID" value="NZ_VFPO01000001.1"/>
</dbReference>
<comment type="caution">
    <text evidence="3">The sequence shown here is derived from an EMBL/GenBank/DDBJ whole genome shotgun (WGS) entry which is preliminary data.</text>
</comment>
<feature type="transmembrane region" description="Helical" evidence="2">
    <location>
        <begin position="373"/>
        <end position="393"/>
    </location>
</feature>
<dbReference type="OrthoDB" id="3479396at2"/>